<organism evidence="3 4">
    <name type="scientific">Kibdelosporangium lantanae</name>
    <dbReference type="NCBI Taxonomy" id="1497396"/>
    <lineage>
        <taxon>Bacteria</taxon>
        <taxon>Bacillati</taxon>
        <taxon>Actinomycetota</taxon>
        <taxon>Actinomycetes</taxon>
        <taxon>Pseudonocardiales</taxon>
        <taxon>Pseudonocardiaceae</taxon>
        <taxon>Kibdelosporangium</taxon>
    </lineage>
</organism>
<dbReference type="Proteomes" id="UP001597045">
    <property type="component" value="Unassembled WGS sequence"/>
</dbReference>
<protein>
    <submittedName>
        <fullName evidence="3">Glycosyltransferase</fullName>
        <ecNumber evidence="3">2.4.-.-</ecNumber>
    </submittedName>
</protein>
<name>A0ABW3MCH2_9PSEU</name>
<sequence>MYGRGSVVAVATTPNVHASGLTVTLEAMACGRPVVIPDTPGLTDYIVPGETGLVYPVGDEDALAGCVRKLLADPVMAAEMGCAGRRRVENEYSTELQAARLAELVLRM</sequence>
<dbReference type="GO" id="GO:0016757">
    <property type="term" value="F:glycosyltransferase activity"/>
    <property type="evidence" value="ECO:0007669"/>
    <property type="project" value="UniProtKB-KW"/>
</dbReference>
<gene>
    <name evidence="3" type="ORF">ACFQ1S_14420</name>
</gene>
<proteinExistence type="predicted"/>
<evidence type="ECO:0000256" key="1">
    <source>
        <dbReference type="ARBA" id="ARBA00022679"/>
    </source>
</evidence>
<dbReference type="InterPro" id="IPR001296">
    <property type="entry name" value="Glyco_trans_1"/>
</dbReference>
<dbReference type="InterPro" id="IPR050194">
    <property type="entry name" value="Glycosyltransferase_grp1"/>
</dbReference>
<keyword evidence="3" id="KW-0328">Glycosyltransferase</keyword>
<dbReference type="PANTHER" id="PTHR45947">
    <property type="entry name" value="SULFOQUINOVOSYL TRANSFERASE SQD2"/>
    <property type="match status" value="1"/>
</dbReference>
<feature type="domain" description="Glycosyl transferase family 1" evidence="2">
    <location>
        <begin position="23"/>
        <end position="86"/>
    </location>
</feature>
<dbReference type="EMBL" id="JBHTIS010000745">
    <property type="protein sequence ID" value="MFD1046660.1"/>
    <property type="molecule type" value="Genomic_DNA"/>
</dbReference>
<dbReference type="SUPFAM" id="SSF53756">
    <property type="entry name" value="UDP-Glycosyltransferase/glycogen phosphorylase"/>
    <property type="match status" value="1"/>
</dbReference>
<keyword evidence="1 3" id="KW-0808">Transferase</keyword>
<evidence type="ECO:0000259" key="2">
    <source>
        <dbReference type="Pfam" id="PF00534"/>
    </source>
</evidence>
<reference evidence="4" key="1">
    <citation type="journal article" date="2019" name="Int. J. Syst. Evol. Microbiol.">
        <title>The Global Catalogue of Microorganisms (GCM) 10K type strain sequencing project: providing services to taxonomists for standard genome sequencing and annotation.</title>
        <authorList>
            <consortium name="The Broad Institute Genomics Platform"/>
            <consortium name="The Broad Institute Genome Sequencing Center for Infectious Disease"/>
            <person name="Wu L."/>
            <person name="Ma J."/>
        </authorList>
    </citation>
    <scope>NUCLEOTIDE SEQUENCE [LARGE SCALE GENOMIC DNA]</scope>
    <source>
        <strain evidence="4">JCM 31486</strain>
    </source>
</reference>
<evidence type="ECO:0000313" key="3">
    <source>
        <dbReference type="EMBL" id="MFD1046660.1"/>
    </source>
</evidence>
<evidence type="ECO:0000313" key="4">
    <source>
        <dbReference type="Proteomes" id="UP001597045"/>
    </source>
</evidence>
<accession>A0ABW3MCH2</accession>
<dbReference type="EC" id="2.4.-.-" evidence="3"/>
<keyword evidence="4" id="KW-1185">Reference proteome</keyword>
<comment type="caution">
    <text evidence="3">The sequence shown here is derived from an EMBL/GenBank/DDBJ whole genome shotgun (WGS) entry which is preliminary data.</text>
</comment>
<dbReference type="Pfam" id="PF00534">
    <property type="entry name" value="Glycos_transf_1"/>
    <property type="match status" value="1"/>
</dbReference>
<dbReference type="PANTHER" id="PTHR45947:SF3">
    <property type="entry name" value="SULFOQUINOVOSYL TRANSFERASE SQD2"/>
    <property type="match status" value="1"/>
</dbReference>
<dbReference type="Gene3D" id="3.40.50.2000">
    <property type="entry name" value="Glycogen Phosphorylase B"/>
    <property type="match status" value="1"/>
</dbReference>
<dbReference type="CDD" id="cd03801">
    <property type="entry name" value="GT4_PimA-like"/>
    <property type="match status" value="1"/>
</dbReference>